<accession>A0A501PCQ3</accession>
<name>A0A501PCQ3_9PROT</name>
<dbReference type="RefSeq" id="WP_139942062.1">
    <property type="nucleotide sequence ID" value="NZ_JBHSYP010000005.1"/>
</dbReference>
<protein>
    <recommendedName>
        <fullName evidence="3">HK97 gp10 family phage protein</fullName>
    </recommendedName>
</protein>
<dbReference type="OrthoDB" id="7428419at2"/>
<gene>
    <name evidence="1" type="ORF">FIV46_16725</name>
</gene>
<organism evidence="1 2">
    <name type="scientific">Emcibacter nanhaiensis</name>
    <dbReference type="NCBI Taxonomy" id="1505037"/>
    <lineage>
        <taxon>Bacteria</taxon>
        <taxon>Pseudomonadati</taxon>
        <taxon>Pseudomonadota</taxon>
        <taxon>Alphaproteobacteria</taxon>
        <taxon>Emcibacterales</taxon>
        <taxon>Emcibacteraceae</taxon>
        <taxon>Emcibacter</taxon>
    </lineage>
</organism>
<keyword evidence="2" id="KW-1185">Reference proteome</keyword>
<comment type="caution">
    <text evidence="1">The sequence shown here is derived from an EMBL/GenBank/DDBJ whole genome shotgun (WGS) entry which is preliminary data.</text>
</comment>
<dbReference type="AlphaFoldDB" id="A0A501PCQ3"/>
<sequence length="115" mass="12622">MIEGQDKLQAGLAIARQDYENRLTAFVRGLATEIAAGARCRVYRNRKSENPSSPLAESIETVKQQNGYDVMASLSYAPYVEFGTSRMAAKPFLTPAAEEVKVRFQLSPESYGGGQ</sequence>
<dbReference type="Proteomes" id="UP000319148">
    <property type="component" value="Unassembled WGS sequence"/>
</dbReference>
<proteinExistence type="predicted"/>
<evidence type="ECO:0000313" key="1">
    <source>
        <dbReference type="EMBL" id="TPD57746.1"/>
    </source>
</evidence>
<reference evidence="2" key="1">
    <citation type="submission" date="2019-06" db="EMBL/GenBank/DDBJ databases">
        <title>The complete genome of Emcibacter congregatus ZYLT.</title>
        <authorList>
            <person name="Zhao Z."/>
        </authorList>
    </citation>
    <scope>NUCLEOTIDE SEQUENCE [LARGE SCALE GENOMIC DNA]</scope>
    <source>
        <strain evidence="2">MCCC 1A06723</strain>
    </source>
</reference>
<dbReference type="EMBL" id="VFIY01000018">
    <property type="protein sequence ID" value="TPD57746.1"/>
    <property type="molecule type" value="Genomic_DNA"/>
</dbReference>
<evidence type="ECO:0008006" key="3">
    <source>
        <dbReference type="Google" id="ProtNLM"/>
    </source>
</evidence>
<evidence type="ECO:0000313" key="2">
    <source>
        <dbReference type="Proteomes" id="UP000319148"/>
    </source>
</evidence>